<dbReference type="InterPro" id="IPR029044">
    <property type="entry name" value="Nucleotide-diphossugar_trans"/>
</dbReference>
<comment type="caution">
    <text evidence="8">Lacks conserved residue(s) required for the propagation of feature annotation.</text>
</comment>
<reference evidence="10 11" key="1">
    <citation type="submission" date="2019-05" db="EMBL/GenBank/DDBJ databases">
        <authorList>
            <person name="Narsing Rao M.P."/>
            <person name="Li W.J."/>
        </authorList>
    </citation>
    <scope>NUCLEOTIDE SEQUENCE [LARGE SCALE GENOMIC DNA]</scope>
    <source>
        <strain evidence="10 11">SYSU_K30003</strain>
    </source>
</reference>
<comment type="function">
    <text evidence="8">Transfers a GMP moiety from GTP to Mo-molybdopterin (Mo-MPT) cofactor (Moco or molybdenum cofactor) to form Mo-molybdopterin guanine dinucleotide (Mo-MGD) cofactor.</text>
</comment>
<comment type="caution">
    <text evidence="10">The sequence shown here is derived from an EMBL/GenBank/DDBJ whole genome shotgun (WGS) entry which is preliminary data.</text>
</comment>
<evidence type="ECO:0000313" key="11">
    <source>
        <dbReference type="Proteomes" id="UP000309676"/>
    </source>
</evidence>
<dbReference type="GO" id="GO:0005525">
    <property type="term" value="F:GTP binding"/>
    <property type="evidence" value="ECO:0007669"/>
    <property type="project" value="UniProtKB-UniRule"/>
</dbReference>
<protein>
    <recommendedName>
        <fullName evidence="8">Probable molybdenum cofactor guanylyltransferase</fullName>
        <shortName evidence="8">MoCo guanylyltransferase</shortName>
        <ecNumber evidence="8">2.7.7.77</ecNumber>
    </recommendedName>
    <alternativeName>
        <fullName evidence="8">GTP:molybdopterin guanylyltransferase</fullName>
    </alternativeName>
    <alternativeName>
        <fullName evidence="8">Mo-MPT guanylyltransferase</fullName>
    </alternativeName>
    <alternativeName>
        <fullName evidence="8">Molybdopterin guanylyltransferase</fullName>
    </alternativeName>
    <alternativeName>
        <fullName evidence="8">Molybdopterin-guanine dinucleotide synthase</fullName>
        <shortName evidence="8">MGD synthase</shortName>
    </alternativeName>
</protein>
<dbReference type="GO" id="GO:0005737">
    <property type="term" value="C:cytoplasm"/>
    <property type="evidence" value="ECO:0007669"/>
    <property type="project" value="UniProtKB-SubCell"/>
</dbReference>
<comment type="similarity">
    <text evidence="8">Belongs to the MobA family.</text>
</comment>
<dbReference type="InterPro" id="IPR013482">
    <property type="entry name" value="Molybde_CF_guanTrfase"/>
</dbReference>
<organism evidence="10 11">
    <name type="scientific">Paenibacillus antri</name>
    <dbReference type="NCBI Taxonomy" id="2582848"/>
    <lineage>
        <taxon>Bacteria</taxon>
        <taxon>Bacillati</taxon>
        <taxon>Bacillota</taxon>
        <taxon>Bacilli</taxon>
        <taxon>Bacillales</taxon>
        <taxon>Paenibacillaceae</taxon>
        <taxon>Paenibacillus</taxon>
    </lineage>
</organism>
<keyword evidence="3 8" id="KW-0479">Metal-binding</keyword>
<dbReference type="AlphaFoldDB" id="A0A5R9G266"/>
<dbReference type="Gene3D" id="3.90.550.10">
    <property type="entry name" value="Spore Coat Polysaccharide Biosynthesis Protein SpsA, Chain A"/>
    <property type="match status" value="1"/>
</dbReference>
<dbReference type="CDD" id="cd02503">
    <property type="entry name" value="MobA"/>
    <property type="match status" value="1"/>
</dbReference>
<dbReference type="GO" id="GO:0061603">
    <property type="term" value="F:molybdenum cofactor guanylyltransferase activity"/>
    <property type="evidence" value="ECO:0007669"/>
    <property type="project" value="UniProtKB-EC"/>
</dbReference>
<dbReference type="GO" id="GO:0046872">
    <property type="term" value="F:metal ion binding"/>
    <property type="evidence" value="ECO:0007669"/>
    <property type="project" value="UniProtKB-KW"/>
</dbReference>
<dbReference type="EMBL" id="VCIW01000015">
    <property type="protein sequence ID" value="TLS50442.1"/>
    <property type="molecule type" value="Genomic_DNA"/>
</dbReference>
<keyword evidence="7 8" id="KW-0501">Molybdenum cofactor biosynthesis</keyword>
<dbReference type="Pfam" id="PF12804">
    <property type="entry name" value="NTP_transf_3"/>
    <property type="match status" value="1"/>
</dbReference>
<proteinExistence type="inferred from homology"/>
<keyword evidence="10" id="KW-0548">Nucleotidyltransferase</keyword>
<dbReference type="EC" id="2.7.7.77" evidence="8"/>
<evidence type="ECO:0000313" key="10">
    <source>
        <dbReference type="EMBL" id="TLS50442.1"/>
    </source>
</evidence>
<comment type="domain">
    <text evidence="8">The N-terminal domain determines nucleotide recognition and specific binding, while the C-terminal domain determines the specific binding to the target protein.</text>
</comment>
<accession>A0A5R9G266</accession>
<keyword evidence="6 8" id="KW-0342">GTP-binding</keyword>
<dbReference type="SUPFAM" id="SSF53448">
    <property type="entry name" value="Nucleotide-diphospho-sugar transferases"/>
    <property type="match status" value="1"/>
</dbReference>
<sequence length="218" mass="22919">MRMTGRSVVILAGGGSRRMGTDKWLLPVGGTPALGRLVAALDGVADDIAIVLPWGADEGLRSRAQSAAAVARPRTPVRWLADAEPDAGPLAGIDAAFAAGVGERCLVAAADLPFARAELAEALFRLCLATGADAAVPERGGRPHPLFAVYGASSYERLRAYRAGGGRKVMDWVAALRVATMPEAETAAYDPQGAALFNMNTPDEYRRAQSLVDDSQFR</sequence>
<keyword evidence="5 8" id="KW-0460">Magnesium</keyword>
<comment type="cofactor">
    <cofactor evidence="8">
        <name>Mg(2+)</name>
        <dbReference type="ChEBI" id="CHEBI:18420"/>
    </cofactor>
</comment>
<gene>
    <name evidence="8" type="primary">mobA</name>
    <name evidence="10" type="ORF">FE782_20690</name>
</gene>
<evidence type="ECO:0000256" key="2">
    <source>
        <dbReference type="ARBA" id="ARBA00022679"/>
    </source>
</evidence>
<feature type="domain" description="MobA-like NTP transferase" evidence="9">
    <location>
        <begin position="8"/>
        <end position="171"/>
    </location>
</feature>
<evidence type="ECO:0000256" key="4">
    <source>
        <dbReference type="ARBA" id="ARBA00022741"/>
    </source>
</evidence>
<evidence type="ECO:0000256" key="7">
    <source>
        <dbReference type="ARBA" id="ARBA00023150"/>
    </source>
</evidence>
<dbReference type="PANTHER" id="PTHR19136:SF81">
    <property type="entry name" value="MOLYBDENUM COFACTOR GUANYLYLTRANSFERASE"/>
    <property type="match status" value="1"/>
</dbReference>
<feature type="binding site" evidence="8">
    <location>
        <position position="23"/>
    </location>
    <ligand>
        <name>GTP</name>
        <dbReference type="ChEBI" id="CHEBI:37565"/>
    </ligand>
</feature>
<feature type="binding site" evidence="8">
    <location>
        <position position="82"/>
    </location>
    <ligand>
        <name>GTP</name>
        <dbReference type="ChEBI" id="CHEBI:37565"/>
    </ligand>
</feature>
<keyword evidence="2 8" id="KW-0808">Transferase</keyword>
<dbReference type="InterPro" id="IPR025877">
    <property type="entry name" value="MobA-like_NTP_Trfase"/>
</dbReference>
<dbReference type="GO" id="GO:0006777">
    <property type="term" value="P:Mo-molybdopterin cofactor biosynthetic process"/>
    <property type="evidence" value="ECO:0007669"/>
    <property type="project" value="UniProtKB-KW"/>
</dbReference>
<feature type="binding site" evidence="8">
    <location>
        <position position="111"/>
    </location>
    <ligand>
        <name>Mg(2+)</name>
        <dbReference type="ChEBI" id="CHEBI:18420"/>
    </ligand>
</feature>
<evidence type="ECO:0000256" key="1">
    <source>
        <dbReference type="ARBA" id="ARBA00022490"/>
    </source>
</evidence>
<feature type="binding site" evidence="8">
    <location>
        <begin position="11"/>
        <end position="13"/>
    </location>
    <ligand>
        <name>GTP</name>
        <dbReference type="ChEBI" id="CHEBI:37565"/>
    </ligand>
</feature>
<evidence type="ECO:0000259" key="9">
    <source>
        <dbReference type="Pfam" id="PF12804"/>
    </source>
</evidence>
<name>A0A5R9G266_9BACL</name>
<dbReference type="Proteomes" id="UP000309676">
    <property type="component" value="Unassembled WGS sequence"/>
</dbReference>
<dbReference type="HAMAP" id="MF_00316">
    <property type="entry name" value="MobA"/>
    <property type="match status" value="1"/>
</dbReference>
<comment type="catalytic activity">
    <reaction evidence="8">
        <text>Mo-molybdopterin + GTP + H(+) = Mo-molybdopterin guanine dinucleotide + diphosphate</text>
        <dbReference type="Rhea" id="RHEA:34243"/>
        <dbReference type="ChEBI" id="CHEBI:15378"/>
        <dbReference type="ChEBI" id="CHEBI:33019"/>
        <dbReference type="ChEBI" id="CHEBI:37565"/>
        <dbReference type="ChEBI" id="CHEBI:71302"/>
        <dbReference type="ChEBI" id="CHEBI:71310"/>
        <dbReference type="EC" id="2.7.7.77"/>
    </reaction>
</comment>
<dbReference type="PANTHER" id="PTHR19136">
    <property type="entry name" value="MOLYBDENUM COFACTOR GUANYLYLTRANSFERASE"/>
    <property type="match status" value="1"/>
</dbReference>
<evidence type="ECO:0000256" key="3">
    <source>
        <dbReference type="ARBA" id="ARBA00022723"/>
    </source>
</evidence>
<evidence type="ECO:0000256" key="6">
    <source>
        <dbReference type="ARBA" id="ARBA00023134"/>
    </source>
</evidence>
<keyword evidence="4 8" id="KW-0547">Nucleotide-binding</keyword>
<keyword evidence="11" id="KW-1185">Reference proteome</keyword>
<comment type="subcellular location">
    <subcellularLocation>
        <location evidence="8">Cytoplasm</location>
    </subcellularLocation>
</comment>
<evidence type="ECO:0000256" key="8">
    <source>
        <dbReference type="HAMAP-Rule" id="MF_00316"/>
    </source>
</evidence>
<evidence type="ECO:0000256" key="5">
    <source>
        <dbReference type="ARBA" id="ARBA00022842"/>
    </source>
</evidence>
<keyword evidence="1 8" id="KW-0963">Cytoplasm</keyword>
<feature type="binding site" evidence="8">
    <location>
        <position position="111"/>
    </location>
    <ligand>
        <name>GTP</name>
        <dbReference type="ChEBI" id="CHEBI:37565"/>
    </ligand>
</feature>